<evidence type="ECO:0000256" key="1">
    <source>
        <dbReference type="ARBA" id="ARBA00004496"/>
    </source>
</evidence>
<keyword evidence="9" id="KW-0961">Cell wall biogenesis/degradation</keyword>
<evidence type="ECO:0000256" key="2">
    <source>
        <dbReference type="ARBA" id="ARBA00004752"/>
    </source>
</evidence>
<dbReference type="Proteomes" id="UP000239425">
    <property type="component" value="Unassembled WGS sequence"/>
</dbReference>
<dbReference type="GO" id="GO:0008360">
    <property type="term" value="P:regulation of cell shape"/>
    <property type="evidence" value="ECO:0007669"/>
    <property type="project" value="UniProtKB-KW"/>
</dbReference>
<dbReference type="GO" id="GO:0051301">
    <property type="term" value="P:cell division"/>
    <property type="evidence" value="ECO:0007669"/>
    <property type="project" value="UniProtKB-KW"/>
</dbReference>
<evidence type="ECO:0000256" key="5">
    <source>
        <dbReference type="ARBA" id="ARBA00022618"/>
    </source>
</evidence>
<comment type="function">
    <text evidence="9">Cell wall formation. Catalyzes the addition of glutamate to the nucleotide precursor UDP-N-acetylmuramoyl-L-alanine (UMA).</text>
</comment>
<evidence type="ECO:0000256" key="8">
    <source>
        <dbReference type="ARBA" id="ARBA00023306"/>
    </source>
</evidence>
<evidence type="ECO:0000256" key="4">
    <source>
        <dbReference type="ARBA" id="ARBA00022598"/>
    </source>
</evidence>
<evidence type="ECO:0000313" key="11">
    <source>
        <dbReference type="EMBL" id="PPE03321.1"/>
    </source>
</evidence>
<keyword evidence="6 9" id="KW-0547">Nucleotide-binding</keyword>
<dbReference type="InterPro" id="IPR036565">
    <property type="entry name" value="Mur-like_cat_sf"/>
</dbReference>
<dbReference type="OrthoDB" id="9809796at2"/>
<comment type="subcellular location">
    <subcellularLocation>
        <location evidence="1 9">Cytoplasm</location>
    </subcellularLocation>
</comment>
<accession>A0A2S5R7K2</accession>
<dbReference type="PANTHER" id="PTHR43692">
    <property type="entry name" value="UDP-N-ACETYLMURAMOYLALANINE--D-GLUTAMATE LIGASE"/>
    <property type="match status" value="1"/>
</dbReference>
<evidence type="ECO:0000256" key="7">
    <source>
        <dbReference type="ARBA" id="ARBA00022840"/>
    </source>
</evidence>
<dbReference type="GO" id="GO:0009252">
    <property type="term" value="P:peptidoglycan biosynthetic process"/>
    <property type="evidence" value="ECO:0007669"/>
    <property type="project" value="UniProtKB-UniRule"/>
</dbReference>
<keyword evidence="9" id="KW-0133">Cell shape</keyword>
<dbReference type="InterPro" id="IPR005762">
    <property type="entry name" value="MurD"/>
</dbReference>
<dbReference type="SUPFAM" id="SSF53623">
    <property type="entry name" value="MurD-like peptide ligases, catalytic domain"/>
    <property type="match status" value="1"/>
</dbReference>
<dbReference type="GO" id="GO:0005737">
    <property type="term" value="C:cytoplasm"/>
    <property type="evidence" value="ECO:0007669"/>
    <property type="project" value="UniProtKB-SubCell"/>
</dbReference>
<keyword evidence="3 9" id="KW-0963">Cytoplasm</keyword>
<dbReference type="GO" id="GO:0004326">
    <property type="term" value="F:tetrahydrofolylpolyglutamate synthase activity"/>
    <property type="evidence" value="ECO:0007669"/>
    <property type="project" value="InterPro"/>
</dbReference>
<dbReference type="AlphaFoldDB" id="A0A2S5R7K2"/>
<evidence type="ECO:0000256" key="6">
    <source>
        <dbReference type="ARBA" id="ARBA00022741"/>
    </source>
</evidence>
<proteinExistence type="inferred from homology"/>
<dbReference type="Pfam" id="PF08245">
    <property type="entry name" value="Mur_ligase_M"/>
    <property type="match status" value="1"/>
</dbReference>
<dbReference type="SUPFAM" id="SSF51984">
    <property type="entry name" value="MurCD N-terminal domain"/>
    <property type="match status" value="1"/>
</dbReference>
<dbReference type="InterPro" id="IPR036615">
    <property type="entry name" value="Mur_ligase_C_dom_sf"/>
</dbReference>
<dbReference type="GO" id="GO:0071555">
    <property type="term" value="P:cell wall organization"/>
    <property type="evidence" value="ECO:0007669"/>
    <property type="project" value="UniProtKB-KW"/>
</dbReference>
<feature type="binding site" evidence="9">
    <location>
        <begin position="109"/>
        <end position="115"/>
    </location>
    <ligand>
        <name>ATP</name>
        <dbReference type="ChEBI" id="CHEBI:30616"/>
    </ligand>
</feature>
<name>A0A2S5R7K2_9PROT</name>
<comment type="similarity">
    <text evidence="9">Belongs to the MurCDEF family.</text>
</comment>
<feature type="domain" description="Mur ligase central" evidence="10">
    <location>
        <begin position="107"/>
        <end position="226"/>
    </location>
</feature>
<keyword evidence="5 9" id="KW-0132">Cell division</keyword>
<organism evidence="11 12">
    <name type="scientific">Holospora curviuscula</name>
    <dbReference type="NCBI Taxonomy" id="1082868"/>
    <lineage>
        <taxon>Bacteria</taxon>
        <taxon>Pseudomonadati</taxon>
        <taxon>Pseudomonadota</taxon>
        <taxon>Alphaproteobacteria</taxon>
        <taxon>Holosporales</taxon>
        <taxon>Holosporaceae</taxon>
        <taxon>Holospora</taxon>
    </lineage>
</organism>
<dbReference type="NCBIfam" id="TIGR01087">
    <property type="entry name" value="murD"/>
    <property type="match status" value="1"/>
</dbReference>
<keyword evidence="12" id="KW-1185">Reference proteome</keyword>
<dbReference type="UniPathway" id="UPA00219"/>
<keyword evidence="9" id="KW-0573">Peptidoglycan synthesis</keyword>
<dbReference type="RefSeq" id="WP_104207174.1">
    <property type="nucleotide sequence ID" value="NZ_PHHC01000112.1"/>
</dbReference>
<comment type="pathway">
    <text evidence="2 9">Cell wall biogenesis; peptidoglycan biosynthesis.</text>
</comment>
<dbReference type="GO" id="GO:0005524">
    <property type="term" value="F:ATP binding"/>
    <property type="evidence" value="ECO:0007669"/>
    <property type="project" value="UniProtKB-UniRule"/>
</dbReference>
<dbReference type="EC" id="6.3.2.9" evidence="9"/>
<protein>
    <recommendedName>
        <fullName evidence="9">UDP-N-acetylmuramoylalanine--D-glutamate ligase</fullName>
        <ecNumber evidence="9">6.3.2.9</ecNumber>
    </recommendedName>
    <alternativeName>
        <fullName evidence="9">D-glutamic acid-adding enzyme</fullName>
    </alternativeName>
    <alternativeName>
        <fullName evidence="9">UDP-N-acetylmuramoyl-L-alanyl-D-glutamate synthetase</fullName>
    </alternativeName>
</protein>
<dbReference type="HAMAP" id="MF_00639">
    <property type="entry name" value="MurD"/>
    <property type="match status" value="1"/>
</dbReference>
<dbReference type="Gene3D" id="3.40.1190.10">
    <property type="entry name" value="Mur-like, catalytic domain"/>
    <property type="match status" value="1"/>
</dbReference>
<dbReference type="PROSITE" id="PS01011">
    <property type="entry name" value="FOLYLPOLYGLU_SYNT_1"/>
    <property type="match status" value="1"/>
</dbReference>
<evidence type="ECO:0000259" key="10">
    <source>
        <dbReference type="Pfam" id="PF08245"/>
    </source>
</evidence>
<evidence type="ECO:0000256" key="3">
    <source>
        <dbReference type="ARBA" id="ARBA00022490"/>
    </source>
</evidence>
<sequence length="453" mass="50929">MFSDNFEIFLLGLGHSGLATGLFFQANGIKVSGWDDEEVIRNQALDLGLSIIFNPYPKKFLYIVVSPGIPLTRLTSFYSICASGAGMITCDLGLFLILFPKAHVIGITGTNGKSTTCSLIAHVLQAQGIPHRLAGNIGVPIFSVASFHHPDLWYVLEWSSYQLELCAHHPWELKIGGILNLTPHHLERHGTMGAYSTIKRSLLEHSRHAIVDVSGPYIQHMLGQLNIESLMRLAPKNTQNEACVYYNFQGIQHENHYIRFPREDRFTSPAFQQNVAMTYAVLYHIPGTLVNFTDHLQTFQDLPHRQHCFMTHKNIRYIDDSKATTPEACVQALMRWSCPIFWIAGGAKQKDDLSVLKPALASVAQAFLYGESAERFQKFLEAHGVVCNAFIAMSDAVRAAWNTAYSHENAVVVCSPGCPSFDQFSNFVQRGKAFQRYIHQLVQTQYPQQKYYS</sequence>
<dbReference type="Gene3D" id="3.40.50.720">
    <property type="entry name" value="NAD(P)-binding Rossmann-like Domain"/>
    <property type="match status" value="1"/>
</dbReference>
<keyword evidence="7 9" id="KW-0067">ATP-binding</keyword>
<keyword evidence="8 9" id="KW-0131">Cell cycle</keyword>
<dbReference type="SUPFAM" id="SSF53244">
    <property type="entry name" value="MurD-like peptide ligases, peptide-binding domain"/>
    <property type="match status" value="1"/>
</dbReference>
<dbReference type="InterPro" id="IPR018109">
    <property type="entry name" value="Folylpolyglutamate_synth_CS"/>
</dbReference>
<comment type="caution">
    <text evidence="11">The sequence shown here is derived from an EMBL/GenBank/DDBJ whole genome shotgun (WGS) entry which is preliminary data.</text>
</comment>
<dbReference type="GO" id="GO:0008764">
    <property type="term" value="F:UDP-N-acetylmuramoylalanine-D-glutamate ligase activity"/>
    <property type="evidence" value="ECO:0007669"/>
    <property type="project" value="UniProtKB-UniRule"/>
</dbReference>
<evidence type="ECO:0000256" key="9">
    <source>
        <dbReference type="HAMAP-Rule" id="MF_00639"/>
    </source>
</evidence>
<dbReference type="EMBL" id="PHHC01000112">
    <property type="protein sequence ID" value="PPE03321.1"/>
    <property type="molecule type" value="Genomic_DNA"/>
</dbReference>
<gene>
    <name evidence="9" type="primary">murD</name>
    <name evidence="11" type="ORF">HCUR_01236</name>
</gene>
<dbReference type="InterPro" id="IPR013221">
    <property type="entry name" value="Mur_ligase_cen"/>
</dbReference>
<reference evidence="11 12" key="1">
    <citation type="submission" date="2017-11" db="EMBL/GenBank/DDBJ databases">
        <title>Comparative genomic analysis of Holospora spp., intranuclear symbionts of paramecia.</title>
        <authorList>
            <person name="Garushyants S.K."/>
            <person name="Beliavskaya A."/>
            <person name="Malko D.B."/>
            <person name="Logacheva M.D."/>
            <person name="Rautian M.S."/>
            <person name="Gelfand M.S."/>
        </authorList>
    </citation>
    <scope>NUCLEOTIDE SEQUENCE [LARGE SCALE GENOMIC DNA]</scope>
    <source>
        <strain evidence="12">02AZ16</strain>
    </source>
</reference>
<keyword evidence="4 9" id="KW-0436">Ligase</keyword>
<dbReference type="PANTHER" id="PTHR43692:SF1">
    <property type="entry name" value="UDP-N-ACETYLMURAMOYLALANINE--D-GLUTAMATE LIGASE"/>
    <property type="match status" value="1"/>
</dbReference>
<dbReference type="Gene3D" id="3.90.190.20">
    <property type="entry name" value="Mur ligase, C-terminal domain"/>
    <property type="match status" value="1"/>
</dbReference>
<comment type="catalytic activity">
    <reaction evidence="9">
        <text>UDP-N-acetyl-alpha-D-muramoyl-L-alanine + D-glutamate + ATP = UDP-N-acetyl-alpha-D-muramoyl-L-alanyl-D-glutamate + ADP + phosphate + H(+)</text>
        <dbReference type="Rhea" id="RHEA:16429"/>
        <dbReference type="ChEBI" id="CHEBI:15378"/>
        <dbReference type="ChEBI" id="CHEBI:29986"/>
        <dbReference type="ChEBI" id="CHEBI:30616"/>
        <dbReference type="ChEBI" id="CHEBI:43474"/>
        <dbReference type="ChEBI" id="CHEBI:83898"/>
        <dbReference type="ChEBI" id="CHEBI:83900"/>
        <dbReference type="ChEBI" id="CHEBI:456216"/>
        <dbReference type="EC" id="6.3.2.9"/>
    </reaction>
</comment>
<evidence type="ECO:0000313" key="12">
    <source>
        <dbReference type="Proteomes" id="UP000239425"/>
    </source>
</evidence>